<dbReference type="Proteomes" id="UP000244005">
    <property type="component" value="Unassembled WGS sequence"/>
</dbReference>
<feature type="compositionally biased region" description="Basic and acidic residues" evidence="4">
    <location>
        <begin position="208"/>
        <end position="218"/>
    </location>
</feature>
<dbReference type="EMBL" id="KZ772682">
    <property type="protein sequence ID" value="PTQ46826.1"/>
    <property type="molecule type" value="Genomic_DNA"/>
</dbReference>
<organism evidence="5 6">
    <name type="scientific">Marchantia polymorpha</name>
    <name type="common">Common liverwort</name>
    <name type="synonym">Marchantia aquatica</name>
    <dbReference type="NCBI Taxonomy" id="3197"/>
    <lineage>
        <taxon>Eukaryota</taxon>
        <taxon>Viridiplantae</taxon>
        <taxon>Streptophyta</taxon>
        <taxon>Embryophyta</taxon>
        <taxon>Marchantiophyta</taxon>
        <taxon>Marchantiopsida</taxon>
        <taxon>Marchantiidae</taxon>
        <taxon>Marchantiales</taxon>
        <taxon>Marchantiaceae</taxon>
        <taxon>Marchantia</taxon>
    </lineage>
</organism>
<feature type="repeat" description="ANK" evidence="3">
    <location>
        <begin position="111"/>
        <end position="143"/>
    </location>
</feature>
<keyword evidence="6" id="KW-1185">Reference proteome</keyword>
<dbReference type="PANTHER" id="PTHR24171:SF8">
    <property type="entry name" value="BRCA1-ASSOCIATED RING DOMAIN PROTEIN 1"/>
    <property type="match status" value="1"/>
</dbReference>
<feature type="region of interest" description="Disordered" evidence="4">
    <location>
        <begin position="169"/>
        <end position="255"/>
    </location>
</feature>
<keyword evidence="1" id="KW-0677">Repeat</keyword>
<dbReference type="SUPFAM" id="SSF48403">
    <property type="entry name" value="Ankyrin repeat"/>
    <property type="match status" value="1"/>
</dbReference>
<dbReference type="SMART" id="SM00248">
    <property type="entry name" value="ANK"/>
    <property type="match status" value="4"/>
</dbReference>
<evidence type="ECO:0000256" key="4">
    <source>
        <dbReference type="SAM" id="MobiDB-lite"/>
    </source>
</evidence>
<dbReference type="Gene3D" id="1.25.40.20">
    <property type="entry name" value="Ankyrin repeat-containing domain"/>
    <property type="match status" value="2"/>
</dbReference>
<evidence type="ECO:0000256" key="3">
    <source>
        <dbReference type="PROSITE-ProRule" id="PRU00023"/>
    </source>
</evidence>
<protein>
    <submittedName>
        <fullName evidence="5">Uncharacterized protein</fullName>
    </submittedName>
</protein>
<evidence type="ECO:0000313" key="5">
    <source>
        <dbReference type="EMBL" id="PTQ46826.1"/>
    </source>
</evidence>
<dbReference type="GO" id="GO:0085020">
    <property type="term" value="P:protein K6-linked ubiquitination"/>
    <property type="evidence" value="ECO:0000318"/>
    <property type="project" value="GO_Central"/>
</dbReference>
<reference evidence="6" key="1">
    <citation type="journal article" date="2017" name="Cell">
        <title>Insights into land plant evolution garnered from the Marchantia polymorpha genome.</title>
        <authorList>
            <person name="Bowman J.L."/>
            <person name="Kohchi T."/>
            <person name="Yamato K.T."/>
            <person name="Jenkins J."/>
            <person name="Shu S."/>
            <person name="Ishizaki K."/>
            <person name="Yamaoka S."/>
            <person name="Nishihama R."/>
            <person name="Nakamura Y."/>
            <person name="Berger F."/>
            <person name="Adam C."/>
            <person name="Aki S.S."/>
            <person name="Althoff F."/>
            <person name="Araki T."/>
            <person name="Arteaga-Vazquez M.A."/>
            <person name="Balasubrmanian S."/>
            <person name="Barry K."/>
            <person name="Bauer D."/>
            <person name="Boehm C.R."/>
            <person name="Briginshaw L."/>
            <person name="Caballero-Perez J."/>
            <person name="Catarino B."/>
            <person name="Chen F."/>
            <person name="Chiyoda S."/>
            <person name="Chovatia M."/>
            <person name="Davies K.M."/>
            <person name="Delmans M."/>
            <person name="Demura T."/>
            <person name="Dierschke T."/>
            <person name="Dolan L."/>
            <person name="Dorantes-Acosta A.E."/>
            <person name="Eklund D.M."/>
            <person name="Florent S.N."/>
            <person name="Flores-Sandoval E."/>
            <person name="Fujiyama A."/>
            <person name="Fukuzawa H."/>
            <person name="Galik B."/>
            <person name="Grimanelli D."/>
            <person name="Grimwood J."/>
            <person name="Grossniklaus U."/>
            <person name="Hamada T."/>
            <person name="Haseloff J."/>
            <person name="Hetherington A.J."/>
            <person name="Higo A."/>
            <person name="Hirakawa Y."/>
            <person name="Hundley H.N."/>
            <person name="Ikeda Y."/>
            <person name="Inoue K."/>
            <person name="Inoue S.I."/>
            <person name="Ishida S."/>
            <person name="Jia Q."/>
            <person name="Kakita M."/>
            <person name="Kanazawa T."/>
            <person name="Kawai Y."/>
            <person name="Kawashima T."/>
            <person name="Kennedy M."/>
            <person name="Kinose K."/>
            <person name="Kinoshita T."/>
            <person name="Kohara Y."/>
            <person name="Koide E."/>
            <person name="Komatsu K."/>
            <person name="Kopischke S."/>
            <person name="Kubo M."/>
            <person name="Kyozuka J."/>
            <person name="Lagercrantz U."/>
            <person name="Lin S.S."/>
            <person name="Lindquist E."/>
            <person name="Lipzen A.M."/>
            <person name="Lu C.W."/>
            <person name="De Luna E."/>
            <person name="Martienssen R.A."/>
            <person name="Minamino N."/>
            <person name="Mizutani M."/>
            <person name="Mizutani M."/>
            <person name="Mochizuki N."/>
            <person name="Monte I."/>
            <person name="Mosher R."/>
            <person name="Nagasaki H."/>
            <person name="Nakagami H."/>
            <person name="Naramoto S."/>
            <person name="Nishitani K."/>
            <person name="Ohtani M."/>
            <person name="Okamoto T."/>
            <person name="Okumura M."/>
            <person name="Phillips J."/>
            <person name="Pollak B."/>
            <person name="Reinders A."/>
            <person name="Rovekamp M."/>
            <person name="Sano R."/>
            <person name="Sawa S."/>
            <person name="Schmid M.W."/>
            <person name="Shirakawa M."/>
            <person name="Solano R."/>
            <person name="Spunde A."/>
            <person name="Suetsugu N."/>
            <person name="Sugano S."/>
            <person name="Sugiyama A."/>
            <person name="Sun R."/>
            <person name="Suzuki Y."/>
            <person name="Takenaka M."/>
            <person name="Takezawa D."/>
            <person name="Tomogane H."/>
            <person name="Tsuzuki M."/>
            <person name="Ueda T."/>
            <person name="Umeda M."/>
            <person name="Ward J.M."/>
            <person name="Watanabe Y."/>
            <person name="Yazaki K."/>
            <person name="Yokoyama R."/>
            <person name="Yoshitake Y."/>
            <person name="Yotsui I."/>
            <person name="Zachgo S."/>
            <person name="Schmutz J."/>
        </authorList>
    </citation>
    <scope>NUCLEOTIDE SEQUENCE [LARGE SCALE GENOMIC DNA]</scope>
    <source>
        <strain evidence="6">Tak-1</strain>
    </source>
</reference>
<evidence type="ECO:0000256" key="1">
    <source>
        <dbReference type="ARBA" id="ARBA00022737"/>
    </source>
</evidence>
<dbReference type="PROSITE" id="PS50088">
    <property type="entry name" value="ANK_REPEAT"/>
    <property type="match status" value="2"/>
</dbReference>
<dbReference type="GO" id="GO:0070531">
    <property type="term" value="C:BRCA1-A complex"/>
    <property type="evidence" value="ECO:0000318"/>
    <property type="project" value="GO_Central"/>
</dbReference>
<feature type="compositionally biased region" description="Polar residues" evidence="4">
    <location>
        <begin position="219"/>
        <end position="237"/>
    </location>
</feature>
<feature type="repeat" description="ANK" evidence="3">
    <location>
        <begin position="78"/>
        <end position="110"/>
    </location>
</feature>
<dbReference type="GO" id="GO:0031436">
    <property type="term" value="C:BRCA1-BARD1 complex"/>
    <property type="evidence" value="ECO:0000318"/>
    <property type="project" value="GO_Central"/>
</dbReference>
<accession>A0A2R6XL89</accession>
<evidence type="ECO:0000256" key="2">
    <source>
        <dbReference type="ARBA" id="ARBA00023043"/>
    </source>
</evidence>
<dbReference type="InterPro" id="IPR036770">
    <property type="entry name" value="Ankyrin_rpt-contain_sf"/>
</dbReference>
<dbReference type="OMA" id="ASECCHT"/>
<sequence length="255" mass="27739">MSEVEGPRTPLQRECAASDFGARHAQRVRAMLDSGSDPNELDGFQRSALNLLCSQTGHTETVRRLLEAGADVMSQDMWGRTPLHWCADRGWLESAHLLLEKGALVNVTTKNGDSVLLWAAKAGHPSLVELFLKAGCDPLLRNNRDERALDVAKDDVIRALLTSKLEESEDIDFSSPSSSPQPSPVKEIKRQPLPSVAGLQHPPTQAGEKTDINLEEVKPSSTSSVPTNSAAFSSYSKHSVPGPGPKKLKITFKKK</sequence>
<name>A0A2R6XL89_MARPO</name>
<dbReference type="InterPro" id="IPR002110">
    <property type="entry name" value="Ankyrin_rpt"/>
</dbReference>
<dbReference type="Gramene" id="Mp5g22610.1">
    <property type="protein sequence ID" value="Mp5g22610.1.cds"/>
    <property type="gene ID" value="Mp5g22610"/>
</dbReference>
<feature type="compositionally biased region" description="Basic residues" evidence="4">
    <location>
        <begin position="246"/>
        <end position="255"/>
    </location>
</feature>
<dbReference type="AlphaFoldDB" id="A0A2R6XL89"/>
<evidence type="ECO:0000313" key="6">
    <source>
        <dbReference type="Proteomes" id="UP000244005"/>
    </source>
</evidence>
<keyword evidence="2 3" id="KW-0040">ANK repeat</keyword>
<dbReference type="Pfam" id="PF00023">
    <property type="entry name" value="Ank"/>
    <property type="match status" value="1"/>
</dbReference>
<proteinExistence type="predicted"/>
<dbReference type="Pfam" id="PF12796">
    <property type="entry name" value="Ank_2"/>
    <property type="match status" value="1"/>
</dbReference>
<gene>
    <name evidence="5" type="ORF">MARPO_0010s0195</name>
</gene>
<dbReference type="OrthoDB" id="194358at2759"/>
<dbReference type="PROSITE" id="PS50297">
    <property type="entry name" value="ANK_REP_REGION"/>
    <property type="match status" value="2"/>
</dbReference>
<dbReference type="PANTHER" id="PTHR24171">
    <property type="entry name" value="ANKYRIN REPEAT DOMAIN-CONTAINING PROTEIN 39-RELATED"/>
    <property type="match status" value="1"/>
</dbReference>